<reference evidence="2 3" key="1">
    <citation type="submission" date="2020-07" db="EMBL/GenBank/DDBJ databases">
        <title>Genome of Haloechinothrix sp.</title>
        <authorList>
            <person name="Tang S.-K."/>
            <person name="Yang L."/>
            <person name="Zhu W.-Y."/>
        </authorList>
    </citation>
    <scope>NUCLEOTIDE SEQUENCE [LARGE SCALE GENOMIC DNA]</scope>
    <source>
        <strain evidence="2 3">YIM 98757</strain>
    </source>
</reference>
<dbReference type="EMBL" id="JACCKD010000010">
    <property type="protein sequence ID" value="MBA0128213.1"/>
    <property type="molecule type" value="Genomic_DNA"/>
</dbReference>
<gene>
    <name evidence="2" type="ORF">H0B56_21930</name>
</gene>
<comment type="caution">
    <text evidence="2">The sequence shown here is derived from an EMBL/GenBank/DDBJ whole genome shotgun (WGS) entry which is preliminary data.</text>
</comment>
<evidence type="ECO:0000256" key="1">
    <source>
        <dbReference type="SAM" id="MobiDB-lite"/>
    </source>
</evidence>
<dbReference type="InterPro" id="IPR046282">
    <property type="entry name" value="DUF6319"/>
</dbReference>
<feature type="compositionally biased region" description="Polar residues" evidence="1">
    <location>
        <begin position="1"/>
        <end position="12"/>
    </location>
</feature>
<keyword evidence="3" id="KW-1185">Reference proteome</keyword>
<protein>
    <recommendedName>
        <fullName evidence="4">Mucin</fullName>
    </recommendedName>
</protein>
<feature type="compositionally biased region" description="Basic residues" evidence="1">
    <location>
        <begin position="44"/>
        <end position="57"/>
    </location>
</feature>
<dbReference type="AlphaFoldDB" id="A0A838AG27"/>
<dbReference type="Proteomes" id="UP000582974">
    <property type="component" value="Unassembled WGS sequence"/>
</dbReference>
<name>A0A838AG27_9PSEU</name>
<dbReference type="Pfam" id="PF19844">
    <property type="entry name" value="DUF6319"/>
    <property type="match status" value="1"/>
</dbReference>
<evidence type="ECO:0000313" key="2">
    <source>
        <dbReference type="EMBL" id="MBA0128213.1"/>
    </source>
</evidence>
<sequence length="144" mass="14844">MTVEPDTQQQGDTASEATATTPESGASGEASGQAGGNGEQAGAKRGRQKGTTAKKTRTVQLTLTVTGTADGTWQAELKHGSTWVARGVDVSAAAVSRAANELHDELSGPIDEVITAAREQQQAKVAELEAELEQAKKALAELDT</sequence>
<evidence type="ECO:0000313" key="3">
    <source>
        <dbReference type="Proteomes" id="UP000582974"/>
    </source>
</evidence>
<proteinExistence type="predicted"/>
<organism evidence="2 3">
    <name type="scientific">Haloechinothrix aidingensis</name>
    <dbReference type="NCBI Taxonomy" id="2752311"/>
    <lineage>
        <taxon>Bacteria</taxon>
        <taxon>Bacillati</taxon>
        <taxon>Actinomycetota</taxon>
        <taxon>Actinomycetes</taxon>
        <taxon>Pseudonocardiales</taxon>
        <taxon>Pseudonocardiaceae</taxon>
        <taxon>Haloechinothrix</taxon>
    </lineage>
</organism>
<feature type="region of interest" description="Disordered" evidence="1">
    <location>
        <begin position="1"/>
        <end position="57"/>
    </location>
</feature>
<feature type="compositionally biased region" description="Low complexity" evidence="1">
    <location>
        <begin position="13"/>
        <end position="32"/>
    </location>
</feature>
<dbReference type="RefSeq" id="WP_180895021.1">
    <property type="nucleotide sequence ID" value="NZ_JACCKD010000010.1"/>
</dbReference>
<evidence type="ECO:0008006" key="4">
    <source>
        <dbReference type="Google" id="ProtNLM"/>
    </source>
</evidence>
<accession>A0A838AG27</accession>